<protein>
    <submittedName>
        <fullName evidence="2">Uncharacterized protein</fullName>
    </submittedName>
</protein>
<dbReference type="EMBL" id="AMZH03003617">
    <property type="protein sequence ID" value="RRT71770.1"/>
    <property type="molecule type" value="Genomic_DNA"/>
</dbReference>
<sequence>MERGKGEMSLETKGGMVRVCLLSEAFVGVAQRPLPHPTTCPNEDLQLLTETFAATVRIQPGQASFLIDSIASPHCRHRLLQRLSSASSRGSIAVGRCLLFLPLLLAPSSPTSVAPAECLPLLPFAVVTSAIRSVTLPATGARCRRYPLPQLLLAVLSIAAINPCSNDYNRRSQSLPSPSDTIFPATVASSLPPLATTAHLSSTAVVPCYSPHRLILSAVGSSSSEAPSPGSLFRHLNNGTH</sequence>
<name>A0A427A698_ENSVE</name>
<reference evidence="2 3" key="1">
    <citation type="journal article" date="2014" name="Agronomy (Basel)">
        <title>A Draft Genome Sequence for Ensete ventricosum, the Drought-Tolerant Tree Against Hunger.</title>
        <authorList>
            <person name="Harrison J."/>
            <person name="Moore K.A."/>
            <person name="Paszkiewicz K."/>
            <person name="Jones T."/>
            <person name="Grant M."/>
            <person name="Ambacheew D."/>
            <person name="Muzemil S."/>
            <person name="Studholme D.J."/>
        </authorList>
    </citation>
    <scope>NUCLEOTIDE SEQUENCE [LARGE SCALE GENOMIC DNA]</scope>
</reference>
<feature type="region of interest" description="Disordered" evidence="1">
    <location>
        <begin position="221"/>
        <end position="241"/>
    </location>
</feature>
<gene>
    <name evidence="2" type="ORF">B296_00003000</name>
</gene>
<dbReference type="Proteomes" id="UP000287651">
    <property type="component" value="Unassembled WGS sequence"/>
</dbReference>
<dbReference type="AlphaFoldDB" id="A0A427A698"/>
<feature type="compositionally biased region" description="Low complexity" evidence="1">
    <location>
        <begin position="221"/>
        <end position="231"/>
    </location>
</feature>
<proteinExistence type="predicted"/>
<organism evidence="2 3">
    <name type="scientific">Ensete ventricosum</name>
    <name type="common">Abyssinian banana</name>
    <name type="synonym">Musa ensete</name>
    <dbReference type="NCBI Taxonomy" id="4639"/>
    <lineage>
        <taxon>Eukaryota</taxon>
        <taxon>Viridiplantae</taxon>
        <taxon>Streptophyta</taxon>
        <taxon>Embryophyta</taxon>
        <taxon>Tracheophyta</taxon>
        <taxon>Spermatophyta</taxon>
        <taxon>Magnoliopsida</taxon>
        <taxon>Liliopsida</taxon>
        <taxon>Zingiberales</taxon>
        <taxon>Musaceae</taxon>
        <taxon>Ensete</taxon>
    </lineage>
</organism>
<evidence type="ECO:0000313" key="2">
    <source>
        <dbReference type="EMBL" id="RRT71770.1"/>
    </source>
</evidence>
<evidence type="ECO:0000313" key="3">
    <source>
        <dbReference type="Proteomes" id="UP000287651"/>
    </source>
</evidence>
<accession>A0A427A698</accession>
<evidence type="ECO:0000256" key="1">
    <source>
        <dbReference type="SAM" id="MobiDB-lite"/>
    </source>
</evidence>
<comment type="caution">
    <text evidence="2">The sequence shown here is derived from an EMBL/GenBank/DDBJ whole genome shotgun (WGS) entry which is preliminary data.</text>
</comment>